<dbReference type="Gene3D" id="3.40.50.1700">
    <property type="entry name" value="Glycoside hydrolase family 3 C-terminal domain"/>
    <property type="match status" value="1"/>
</dbReference>
<feature type="domain" description="Glycoside hydrolase family 3 C-terminal" evidence="4">
    <location>
        <begin position="343"/>
        <end position="610"/>
    </location>
</feature>
<keyword evidence="6" id="KW-1185">Reference proteome</keyword>
<dbReference type="InterPro" id="IPR017853">
    <property type="entry name" value="GH"/>
</dbReference>
<evidence type="ECO:0000256" key="2">
    <source>
        <dbReference type="ARBA" id="ARBA00022801"/>
    </source>
</evidence>
<dbReference type="SUPFAM" id="SSF52279">
    <property type="entry name" value="Beta-D-glucan exohydrolase, C-terminal domain"/>
    <property type="match status" value="1"/>
</dbReference>
<comment type="caution">
    <text evidence="5">The sequence shown here is derived from an EMBL/GenBank/DDBJ whole genome shotgun (WGS) entry which is preliminary data.</text>
</comment>
<dbReference type="InterPro" id="IPR036962">
    <property type="entry name" value="Glyco_hydro_3_N_sf"/>
</dbReference>
<dbReference type="AlphaFoldDB" id="A0A7Y9ZAI3"/>
<evidence type="ECO:0000259" key="3">
    <source>
        <dbReference type="Pfam" id="PF00933"/>
    </source>
</evidence>
<dbReference type="Pfam" id="PF00933">
    <property type="entry name" value="Glyco_hydro_3"/>
    <property type="match status" value="1"/>
</dbReference>
<dbReference type="PRINTS" id="PR00133">
    <property type="entry name" value="GLHYDRLASE3"/>
</dbReference>
<dbReference type="InterPro" id="IPR050288">
    <property type="entry name" value="Cellulose_deg_GH3"/>
</dbReference>
<sequence length="718" mass="75700">MATETGGAFEAAVESVRAGGDVRHEAGVLFAQLTDDERLALLDGDTPFWGGMAGMTVAGYNLTPYSMGRIDRLGIPGVQFADGPRGVVVGHATAFPVPTARAATFDPELEQGIGDVIGIEARAQGANYFGGVCINLPRHPAWGRSQESYGEEPALLGEMGAALARGTRPHVMPCVKHFALNSMENARFSVDVSISDADLHEYFLPHFKRVVQGGADSVMSSYNSVNGEWAGQNPGLLTQVLRDDWGFDGFVLSDFLWGSRKAGLSLRAGLDVEAPFAQIRARDLRDDLAAGVADAADVERAGLRILGRQIDLYARRSVAEPSMDMVASEAHRALAREVATRGIVLVRNEDVDEAPMLPLAAGATVAVLGRLADLPNTGDHGSSAVRAPSVVTAAQGLTAAIPGARVDASGDVASSVALATECDVAVVVVGYTAADEGEFVGGDIFLRPALVALYPEPANDAERAVAEGMRAQTQGDNLVGGQDAGGDRVSVRLRPDDVELIRAVAAANPRTVVAIVAGGTVIVDEWIESVPAALFLWYPGMEGGHALADVLTGVRDATGRLPFAVPTDESHLPDFDIDATEVTYDGSFGQRRLDHMGVTARFPFGFGLSYGRTSVLSASAAREGDTATVTVTVANDSALDTRHVVQLYARRDDGLTFLVGFASIPVAAGHRTTADVVARLEYVGRWDARRRAVIAPDGPVELSVSRQWGDPDAVRVTV</sequence>
<comment type="similarity">
    <text evidence="1">Belongs to the glycosyl hydrolase 3 family.</text>
</comment>
<dbReference type="Proteomes" id="UP000547973">
    <property type="component" value="Unassembled WGS sequence"/>
</dbReference>
<dbReference type="OrthoDB" id="3187421at2"/>
<dbReference type="SUPFAM" id="SSF51445">
    <property type="entry name" value="(Trans)glycosidases"/>
    <property type="match status" value="1"/>
</dbReference>
<dbReference type="GO" id="GO:0008422">
    <property type="term" value="F:beta-glucosidase activity"/>
    <property type="evidence" value="ECO:0007669"/>
    <property type="project" value="UniProtKB-EC"/>
</dbReference>
<reference evidence="5 6" key="1">
    <citation type="submission" date="2020-07" db="EMBL/GenBank/DDBJ databases">
        <title>Sequencing the genomes of 1000 actinobacteria strains.</title>
        <authorList>
            <person name="Klenk H.-P."/>
        </authorList>
    </citation>
    <scope>NUCLEOTIDE SEQUENCE [LARGE SCALE GENOMIC DNA]</scope>
    <source>
        <strain evidence="5 6">DSM 19970</strain>
    </source>
</reference>
<keyword evidence="2 5" id="KW-0378">Hydrolase</keyword>
<dbReference type="InterPro" id="IPR001764">
    <property type="entry name" value="Glyco_hydro_3_N"/>
</dbReference>
<accession>A0A7Y9ZAI3</accession>
<dbReference type="PANTHER" id="PTHR42715:SF3">
    <property type="entry name" value="BETA-GLUCOSIDASE B-RELATED"/>
    <property type="match status" value="1"/>
</dbReference>
<dbReference type="InterPro" id="IPR036881">
    <property type="entry name" value="Glyco_hydro_3_C_sf"/>
</dbReference>
<evidence type="ECO:0000256" key="1">
    <source>
        <dbReference type="ARBA" id="ARBA00005336"/>
    </source>
</evidence>
<dbReference type="Pfam" id="PF01915">
    <property type="entry name" value="Glyco_hydro_3_C"/>
    <property type="match status" value="1"/>
</dbReference>
<protein>
    <submittedName>
        <fullName evidence="5">Beta-glucosidase</fullName>
        <ecNumber evidence="5">3.2.1.21</ecNumber>
    </submittedName>
</protein>
<dbReference type="PANTHER" id="PTHR42715">
    <property type="entry name" value="BETA-GLUCOSIDASE"/>
    <property type="match status" value="1"/>
</dbReference>
<gene>
    <name evidence="5" type="ORF">BKA03_001117</name>
</gene>
<name>A0A7Y9ZAI3_9MICO</name>
<dbReference type="GO" id="GO:0009251">
    <property type="term" value="P:glucan catabolic process"/>
    <property type="evidence" value="ECO:0007669"/>
    <property type="project" value="TreeGrafter"/>
</dbReference>
<evidence type="ECO:0000313" key="5">
    <source>
        <dbReference type="EMBL" id="NYI40998.1"/>
    </source>
</evidence>
<dbReference type="RefSeq" id="WP_083971649.1">
    <property type="nucleotide sequence ID" value="NZ_BBRC01000007.1"/>
</dbReference>
<dbReference type="EC" id="3.2.1.21" evidence="5"/>
<organism evidence="5 6">
    <name type="scientific">Demequina lutea</name>
    <dbReference type="NCBI Taxonomy" id="431489"/>
    <lineage>
        <taxon>Bacteria</taxon>
        <taxon>Bacillati</taxon>
        <taxon>Actinomycetota</taxon>
        <taxon>Actinomycetes</taxon>
        <taxon>Micrococcales</taxon>
        <taxon>Demequinaceae</taxon>
        <taxon>Demequina</taxon>
    </lineage>
</organism>
<evidence type="ECO:0000259" key="4">
    <source>
        <dbReference type="Pfam" id="PF01915"/>
    </source>
</evidence>
<dbReference type="Gene3D" id="2.60.40.10">
    <property type="entry name" value="Immunoglobulins"/>
    <property type="match status" value="1"/>
</dbReference>
<dbReference type="InterPro" id="IPR002772">
    <property type="entry name" value="Glyco_hydro_3_C"/>
</dbReference>
<keyword evidence="5" id="KW-0326">Glycosidase</keyword>
<dbReference type="EMBL" id="JACBZO010000001">
    <property type="protein sequence ID" value="NYI40998.1"/>
    <property type="molecule type" value="Genomic_DNA"/>
</dbReference>
<feature type="domain" description="Glycoside hydrolase family 3 N-terminal" evidence="3">
    <location>
        <begin position="72"/>
        <end position="256"/>
    </location>
</feature>
<proteinExistence type="inferred from homology"/>
<dbReference type="Gene3D" id="3.20.20.300">
    <property type="entry name" value="Glycoside hydrolase, family 3, N-terminal domain"/>
    <property type="match status" value="1"/>
</dbReference>
<dbReference type="InterPro" id="IPR013783">
    <property type="entry name" value="Ig-like_fold"/>
</dbReference>
<evidence type="ECO:0000313" key="6">
    <source>
        <dbReference type="Proteomes" id="UP000547973"/>
    </source>
</evidence>